<gene>
    <name evidence="4" type="ORF">NQ314_006335</name>
</gene>
<keyword evidence="1" id="KW-0677">Repeat</keyword>
<dbReference type="PANTHER" id="PTHR16193:SF0">
    <property type="entry name" value="TETRATRICOPEPTIDE REPEAT PROTEIN 27"/>
    <property type="match status" value="1"/>
</dbReference>
<dbReference type="InterPro" id="IPR044244">
    <property type="entry name" value="TTC27/Emw1"/>
</dbReference>
<dbReference type="SUPFAM" id="SSF48452">
    <property type="entry name" value="TPR-like"/>
    <property type="match status" value="1"/>
</dbReference>
<dbReference type="AlphaFoldDB" id="A0AAV8Z727"/>
<dbReference type="Gene3D" id="1.25.40.10">
    <property type="entry name" value="Tetratricopeptide repeat domain"/>
    <property type="match status" value="1"/>
</dbReference>
<keyword evidence="2" id="KW-0802">TPR repeat</keyword>
<protein>
    <recommendedName>
        <fullName evidence="6">Tetratricopeptide repeat protein 27</fullName>
    </recommendedName>
</protein>
<evidence type="ECO:0000313" key="4">
    <source>
        <dbReference type="EMBL" id="KAJ8958971.1"/>
    </source>
</evidence>
<organism evidence="4 5">
    <name type="scientific">Rhamnusium bicolor</name>
    <dbReference type="NCBI Taxonomy" id="1586634"/>
    <lineage>
        <taxon>Eukaryota</taxon>
        <taxon>Metazoa</taxon>
        <taxon>Ecdysozoa</taxon>
        <taxon>Arthropoda</taxon>
        <taxon>Hexapoda</taxon>
        <taxon>Insecta</taxon>
        <taxon>Pterygota</taxon>
        <taxon>Neoptera</taxon>
        <taxon>Endopterygota</taxon>
        <taxon>Coleoptera</taxon>
        <taxon>Polyphaga</taxon>
        <taxon>Cucujiformia</taxon>
        <taxon>Chrysomeloidea</taxon>
        <taxon>Cerambycidae</taxon>
        <taxon>Lepturinae</taxon>
        <taxon>Rhagiini</taxon>
        <taxon>Rhamnusium</taxon>
    </lineage>
</organism>
<comment type="caution">
    <text evidence="4">The sequence shown here is derived from an EMBL/GenBank/DDBJ whole genome shotgun (WGS) entry which is preliminary data.</text>
</comment>
<proteinExistence type="inferred from homology"/>
<name>A0AAV8Z727_9CUCU</name>
<dbReference type="PANTHER" id="PTHR16193">
    <property type="entry name" value="TETRATRICOPEPTIDE REPEAT PROTEIN 27"/>
    <property type="match status" value="1"/>
</dbReference>
<reference evidence="4" key="1">
    <citation type="journal article" date="2023" name="Insect Mol. Biol.">
        <title>Genome sequencing provides insights into the evolution of gene families encoding plant cell wall-degrading enzymes in longhorned beetles.</title>
        <authorList>
            <person name="Shin N.R."/>
            <person name="Okamura Y."/>
            <person name="Kirsch R."/>
            <person name="Pauchet Y."/>
        </authorList>
    </citation>
    <scope>NUCLEOTIDE SEQUENCE</scope>
    <source>
        <tissue evidence="4">Midgut</tissue>
    </source>
</reference>
<keyword evidence="5" id="KW-1185">Reference proteome</keyword>
<evidence type="ECO:0000256" key="1">
    <source>
        <dbReference type="ARBA" id="ARBA00022737"/>
    </source>
</evidence>
<comment type="similarity">
    <text evidence="3">Belongs to the TTC27 family.</text>
</comment>
<dbReference type="EMBL" id="JANEYF010001706">
    <property type="protein sequence ID" value="KAJ8958971.1"/>
    <property type="molecule type" value="Genomic_DNA"/>
</dbReference>
<evidence type="ECO:0000256" key="2">
    <source>
        <dbReference type="ARBA" id="ARBA00022803"/>
    </source>
</evidence>
<dbReference type="Proteomes" id="UP001162156">
    <property type="component" value="Unassembled WGS sequence"/>
</dbReference>
<evidence type="ECO:0000313" key="5">
    <source>
        <dbReference type="Proteomes" id="UP001162156"/>
    </source>
</evidence>
<evidence type="ECO:0000256" key="3">
    <source>
        <dbReference type="ARBA" id="ARBA00024020"/>
    </source>
</evidence>
<accession>A0AAV8Z727</accession>
<dbReference type="InterPro" id="IPR011990">
    <property type="entry name" value="TPR-like_helical_dom_sf"/>
</dbReference>
<evidence type="ECO:0008006" key="6">
    <source>
        <dbReference type="Google" id="ProtNLM"/>
    </source>
</evidence>
<sequence>MVPLGYAALQTENWQTAATAYRRYTTLEPEGFEAWNNLAQAYIKIGNKRNAHQAIIEALKCNYDNWKVWENLLVVSCDISNFTDVIRAYHRLLDLKEKYLNIEVLNVLVYNVCNDINDCEGQPSQRFLQKTRELLGRVTAIYPGEGYVWELYASLAPAMLLRAQRLQRAYRGYTQGSWDKNPATCQQVLYACIKLAEIVLDNEIDPKDTLINSIRLNLSSAIAAIKKQDWEETRELVDQVAGHLEKIIDKIKSNGSNIKTSST</sequence>